<protein>
    <submittedName>
        <fullName evidence="3">Uncharacterized protein</fullName>
    </submittedName>
</protein>
<comment type="caution">
    <text evidence="3">The sequence shown here is derived from an EMBL/GenBank/DDBJ whole genome shotgun (WGS) entry which is preliminary data.</text>
</comment>
<keyword evidence="2" id="KW-0812">Transmembrane</keyword>
<evidence type="ECO:0000256" key="1">
    <source>
        <dbReference type="SAM" id="MobiDB-lite"/>
    </source>
</evidence>
<feature type="compositionally biased region" description="Polar residues" evidence="1">
    <location>
        <begin position="176"/>
        <end position="214"/>
    </location>
</feature>
<dbReference type="AlphaFoldDB" id="A0A2S9CZ21"/>
<dbReference type="OrthoDB" id="9987945at2"/>
<evidence type="ECO:0000313" key="3">
    <source>
        <dbReference type="EMBL" id="PRB85767.1"/>
    </source>
</evidence>
<dbReference type="EMBL" id="PCPP01000001">
    <property type="protein sequence ID" value="PRB85767.1"/>
    <property type="molecule type" value="Genomic_DNA"/>
</dbReference>
<feature type="region of interest" description="Disordered" evidence="1">
    <location>
        <begin position="1"/>
        <end position="33"/>
    </location>
</feature>
<dbReference type="Proteomes" id="UP000238534">
    <property type="component" value="Unassembled WGS sequence"/>
</dbReference>
<accession>A0A2S9CZ21</accession>
<gene>
    <name evidence="3" type="ORF">CQ022_05795</name>
    <name evidence="4" type="ORF">CQ033_07190</name>
</gene>
<feature type="transmembrane region" description="Helical" evidence="2">
    <location>
        <begin position="77"/>
        <end position="99"/>
    </location>
</feature>
<proteinExistence type="predicted"/>
<keyword evidence="2" id="KW-0472">Membrane</keyword>
<feature type="compositionally biased region" description="Polar residues" evidence="1">
    <location>
        <begin position="1"/>
        <end position="11"/>
    </location>
</feature>
<feature type="region of interest" description="Disordered" evidence="1">
    <location>
        <begin position="173"/>
        <end position="214"/>
    </location>
</feature>
<feature type="region of interest" description="Disordered" evidence="1">
    <location>
        <begin position="131"/>
        <end position="156"/>
    </location>
</feature>
<reference evidence="5 6" key="1">
    <citation type="submission" date="2017-09" db="EMBL/GenBank/DDBJ databases">
        <title>Genomic, metabolic, and phenotypic characteristics of bacterial isolates from the natural microbiome of the model nematode Caenorhabditis elegans.</title>
        <authorList>
            <person name="Zimmermann J."/>
            <person name="Obeng N."/>
            <person name="Yang W."/>
            <person name="Obeng O."/>
            <person name="Kissoyan K."/>
            <person name="Pees B."/>
            <person name="Dirksen P."/>
            <person name="Hoppner M."/>
            <person name="Franke A."/>
            <person name="Rosenstiel P."/>
            <person name="Leippe M."/>
            <person name="Dierking K."/>
            <person name="Kaleta C."/>
            <person name="Schulenburg H."/>
        </authorList>
    </citation>
    <scope>NUCLEOTIDE SEQUENCE [LARGE SCALE GENOMIC DNA]</scope>
    <source>
        <strain evidence="3 6">MYb25</strain>
        <strain evidence="4 5">MYb44</strain>
    </source>
</reference>
<name>A0A2S9CZ21_CHRCI</name>
<evidence type="ECO:0000313" key="4">
    <source>
        <dbReference type="EMBL" id="PRB90509.1"/>
    </source>
</evidence>
<evidence type="ECO:0000313" key="5">
    <source>
        <dbReference type="Proteomes" id="UP000238325"/>
    </source>
</evidence>
<organism evidence="3 6">
    <name type="scientific">Chryseobacterium culicis</name>
    <dbReference type="NCBI Taxonomy" id="680127"/>
    <lineage>
        <taxon>Bacteria</taxon>
        <taxon>Pseudomonadati</taxon>
        <taxon>Bacteroidota</taxon>
        <taxon>Flavobacteriia</taxon>
        <taxon>Flavobacteriales</taxon>
        <taxon>Weeksellaceae</taxon>
        <taxon>Chryseobacterium group</taxon>
        <taxon>Chryseobacterium</taxon>
    </lineage>
</organism>
<dbReference type="RefSeq" id="WP_105681925.1">
    <property type="nucleotide sequence ID" value="NZ_JBBGZD010000001.1"/>
</dbReference>
<keyword evidence="2" id="KW-1133">Transmembrane helix</keyword>
<dbReference type="Proteomes" id="UP000238325">
    <property type="component" value="Unassembled WGS sequence"/>
</dbReference>
<keyword evidence="5" id="KW-1185">Reference proteome</keyword>
<evidence type="ECO:0000256" key="2">
    <source>
        <dbReference type="SAM" id="Phobius"/>
    </source>
</evidence>
<evidence type="ECO:0000313" key="6">
    <source>
        <dbReference type="Proteomes" id="UP000238534"/>
    </source>
</evidence>
<dbReference type="EMBL" id="PCPH01000002">
    <property type="protein sequence ID" value="PRB90509.1"/>
    <property type="molecule type" value="Genomic_DNA"/>
</dbReference>
<sequence>MPQTTSSNAKQENTDFIDENTKTGSSEIEKPQKGKGIRFLDSIVESGSFIKQALKSTAIGVAAGFAFSLLFPPLGIAIMAISAIAGVAAIGTKVAYSYAKTKAENSSPKESTETKAEILREITRTLMEEKLSKNKEEIKQQEKKNGIKNGEADNSRELRKSVINTNESGLAVFTKPLNSLNPDIKQNATASKSKTQQKETQSAQKNTGMRRNTL</sequence>